<dbReference type="InterPro" id="IPR038084">
    <property type="entry name" value="PduO/GlcC-like_sf"/>
</dbReference>
<dbReference type="PANTHER" id="PTHR34309:SF1">
    <property type="entry name" value="PROTEIN GLCG"/>
    <property type="match status" value="1"/>
</dbReference>
<reference evidence="1" key="1">
    <citation type="submission" date="2021-05" db="EMBL/GenBank/DDBJ databases">
        <title>Genome of Sphingobium sp. strain.</title>
        <authorList>
            <person name="Fan R."/>
        </authorList>
    </citation>
    <scope>NUCLEOTIDE SEQUENCE</scope>
    <source>
        <strain evidence="1">H33</strain>
    </source>
</reference>
<keyword evidence="2" id="KW-1185">Reference proteome</keyword>
<organism evidence="1 2">
    <name type="scientific">Sphingobium nicotianae</name>
    <dbReference type="NCBI Taxonomy" id="2782607"/>
    <lineage>
        <taxon>Bacteria</taxon>
        <taxon>Pseudomonadati</taxon>
        <taxon>Pseudomonadota</taxon>
        <taxon>Alphaproteobacteria</taxon>
        <taxon>Sphingomonadales</taxon>
        <taxon>Sphingomonadaceae</taxon>
        <taxon>Sphingobium</taxon>
    </lineage>
</organism>
<dbReference type="SUPFAM" id="SSF143744">
    <property type="entry name" value="GlcG-like"/>
    <property type="match status" value="1"/>
</dbReference>
<dbReference type="EMBL" id="JAHGAW010000002">
    <property type="protein sequence ID" value="MBT2186070.1"/>
    <property type="molecule type" value="Genomic_DNA"/>
</dbReference>
<comment type="caution">
    <text evidence="1">The sequence shown here is derived from an EMBL/GenBank/DDBJ whole genome shotgun (WGS) entry which is preliminary data.</text>
</comment>
<name>A0A9X1D9X2_9SPHN</name>
<sequence>MANPVLFQSPRLSLAGADILVREALLQAEAAGVRVAISATDDAGQLICSARMDGAPGVSTEISARKALTAAQLKVETYRLQQLVDQHHPSYLAATSLCPIAGGVPITMEGRTIGALGVSGADEGSDRRIAEEAVRKFMSQLGDDR</sequence>
<protein>
    <submittedName>
        <fullName evidence="1">Heme-binding protein</fullName>
    </submittedName>
</protein>
<dbReference type="AlphaFoldDB" id="A0A9X1D9X2"/>
<evidence type="ECO:0000313" key="1">
    <source>
        <dbReference type="EMBL" id="MBT2186070.1"/>
    </source>
</evidence>
<dbReference type="PANTHER" id="PTHR34309">
    <property type="entry name" value="SLR1406 PROTEIN"/>
    <property type="match status" value="1"/>
</dbReference>
<gene>
    <name evidence="1" type="ORF">KK488_03840</name>
</gene>
<evidence type="ECO:0000313" key="2">
    <source>
        <dbReference type="Proteomes" id="UP001138757"/>
    </source>
</evidence>
<dbReference type="Gene3D" id="3.30.450.150">
    <property type="entry name" value="Haem-degrading domain"/>
    <property type="match status" value="1"/>
</dbReference>
<dbReference type="Pfam" id="PF03928">
    <property type="entry name" value="HbpS-like"/>
    <property type="match status" value="1"/>
</dbReference>
<accession>A0A9X1D9X2</accession>
<dbReference type="InterPro" id="IPR005624">
    <property type="entry name" value="PduO/GlcC-like"/>
</dbReference>
<dbReference type="InterPro" id="IPR052517">
    <property type="entry name" value="GlcG_carb_metab_protein"/>
</dbReference>
<proteinExistence type="predicted"/>
<dbReference type="Proteomes" id="UP001138757">
    <property type="component" value="Unassembled WGS sequence"/>
</dbReference>